<dbReference type="PRINTS" id="PR00111">
    <property type="entry name" value="ABHYDROLASE"/>
</dbReference>
<feature type="domain" description="AB hydrolase-1" evidence="3">
    <location>
        <begin position="30"/>
        <end position="269"/>
    </location>
</feature>
<comment type="similarity">
    <text evidence="1">Belongs to the peptidase S33 family.</text>
</comment>
<dbReference type="PRINTS" id="PR00793">
    <property type="entry name" value="PROAMNOPTASE"/>
</dbReference>
<evidence type="ECO:0000313" key="4">
    <source>
        <dbReference type="EMBL" id="MDN3563128.1"/>
    </source>
</evidence>
<dbReference type="Proteomes" id="UP001529369">
    <property type="component" value="Unassembled WGS sequence"/>
</dbReference>
<sequence length="286" mass="31523">MKILVNGTRLFFDVEGSSLVPDGSIMRQKPTLILLHGGPGFDHSVFKPAYSTLADIAQVIFLEHRGNGRSDPASSETWNLAQWGDDVRGFCDALGIERPIVLGVSFGGMVAMAYATRHPEHPAKLILVSTEAVGTSYRKQRVALFNRLGGPEVGALAYQRFIERKSDAATMDAWIRLAMPHYTRSKPNPHVAQRAIKHPEVLRWFTRPDGEGQEFNLVPDLPRICCPILILGGEDDPMTPIESQADIAAALPSDLVRFERFARCGHGVIADAEAEAMPIIRQFIVD</sequence>
<evidence type="ECO:0000259" key="3">
    <source>
        <dbReference type="Pfam" id="PF00561"/>
    </source>
</evidence>
<evidence type="ECO:0000256" key="1">
    <source>
        <dbReference type="ARBA" id="ARBA00010088"/>
    </source>
</evidence>
<name>A0ABT8A0W8_9PROT</name>
<comment type="caution">
    <text evidence="4">The sequence shown here is derived from an EMBL/GenBank/DDBJ whole genome shotgun (WGS) entry which is preliminary data.</text>
</comment>
<dbReference type="SUPFAM" id="SSF53474">
    <property type="entry name" value="alpha/beta-Hydrolases"/>
    <property type="match status" value="1"/>
</dbReference>
<dbReference type="InterPro" id="IPR002410">
    <property type="entry name" value="Peptidase_S33"/>
</dbReference>
<dbReference type="InterPro" id="IPR050266">
    <property type="entry name" value="AB_hydrolase_sf"/>
</dbReference>
<proteinExistence type="inferred from homology"/>
<accession>A0ABT8A0W8</accession>
<reference evidence="5" key="1">
    <citation type="journal article" date="2019" name="Int. J. Syst. Evol. Microbiol.">
        <title>The Global Catalogue of Microorganisms (GCM) 10K type strain sequencing project: providing services to taxonomists for standard genome sequencing and annotation.</title>
        <authorList>
            <consortium name="The Broad Institute Genomics Platform"/>
            <consortium name="The Broad Institute Genome Sequencing Center for Infectious Disease"/>
            <person name="Wu L."/>
            <person name="Ma J."/>
        </authorList>
    </citation>
    <scope>NUCLEOTIDE SEQUENCE [LARGE SCALE GENOMIC DNA]</scope>
    <source>
        <strain evidence="5">CECT 7131</strain>
    </source>
</reference>
<gene>
    <name evidence="4" type="ORF">QWZ14_01890</name>
</gene>
<dbReference type="InterPro" id="IPR000073">
    <property type="entry name" value="AB_hydrolase_1"/>
</dbReference>
<dbReference type="EMBL" id="JAUFPN010000015">
    <property type="protein sequence ID" value="MDN3563128.1"/>
    <property type="molecule type" value="Genomic_DNA"/>
</dbReference>
<keyword evidence="5" id="KW-1185">Reference proteome</keyword>
<organism evidence="4 5">
    <name type="scientific">Paeniroseomonas aquatica</name>
    <dbReference type="NCBI Taxonomy" id="373043"/>
    <lineage>
        <taxon>Bacteria</taxon>
        <taxon>Pseudomonadati</taxon>
        <taxon>Pseudomonadota</taxon>
        <taxon>Alphaproteobacteria</taxon>
        <taxon>Acetobacterales</taxon>
        <taxon>Acetobacteraceae</taxon>
        <taxon>Paeniroseomonas</taxon>
    </lineage>
</organism>
<dbReference type="PANTHER" id="PTHR43798:SF33">
    <property type="entry name" value="HYDROLASE, PUTATIVE (AFU_ORTHOLOGUE AFUA_2G14860)-RELATED"/>
    <property type="match status" value="1"/>
</dbReference>
<evidence type="ECO:0000256" key="2">
    <source>
        <dbReference type="ARBA" id="ARBA00022801"/>
    </source>
</evidence>
<evidence type="ECO:0000313" key="5">
    <source>
        <dbReference type="Proteomes" id="UP001529369"/>
    </source>
</evidence>
<dbReference type="RefSeq" id="WP_290314862.1">
    <property type="nucleotide sequence ID" value="NZ_JAUFPN010000015.1"/>
</dbReference>
<dbReference type="Pfam" id="PF00561">
    <property type="entry name" value="Abhydrolase_1"/>
    <property type="match status" value="1"/>
</dbReference>
<dbReference type="InterPro" id="IPR029058">
    <property type="entry name" value="AB_hydrolase_fold"/>
</dbReference>
<protein>
    <submittedName>
        <fullName evidence="4">Alpha/beta hydrolase</fullName>
    </submittedName>
</protein>
<dbReference type="GO" id="GO:0016787">
    <property type="term" value="F:hydrolase activity"/>
    <property type="evidence" value="ECO:0007669"/>
    <property type="project" value="UniProtKB-KW"/>
</dbReference>
<keyword evidence="2 4" id="KW-0378">Hydrolase</keyword>
<dbReference type="Gene3D" id="3.40.50.1820">
    <property type="entry name" value="alpha/beta hydrolase"/>
    <property type="match status" value="1"/>
</dbReference>
<dbReference type="PANTHER" id="PTHR43798">
    <property type="entry name" value="MONOACYLGLYCEROL LIPASE"/>
    <property type="match status" value="1"/>
</dbReference>